<dbReference type="Proteomes" id="UP000735874">
    <property type="component" value="Unassembled WGS sequence"/>
</dbReference>
<reference evidence="1" key="1">
    <citation type="submission" date="2018-10" db="EMBL/GenBank/DDBJ databases">
        <title>Effector identification in a new, highly contiguous assembly of the strawberry crown rot pathogen Phytophthora cactorum.</title>
        <authorList>
            <person name="Armitage A.D."/>
            <person name="Nellist C.F."/>
            <person name="Bates H."/>
            <person name="Vickerstaff R.J."/>
            <person name="Harrison R.J."/>
        </authorList>
    </citation>
    <scope>NUCLEOTIDE SEQUENCE</scope>
    <source>
        <strain evidence="1">15-7</strain>
        <strain evidence="2">4032</strain>
        <strain evidence="3">4040</strain>
        <strain evidence="4">P421</strain>
    </source>
</reference>
<dbReference type="EMBL" id="RCMK01000785">
    <property type="protein sequence ID" value="KAG2912492.1"/>
    <property type="molecule type" value="Genomic_DNA"/>
</dbReference>
<dbReference type="AlphaFoldDB" id="A0A8T0YK27"/>
<organism evidence="1 5">
    <name type="scientific">Phytophthora cactorum</name>
    <dbReference type="NCBI Taxonomy" id="29920"/>
    <lineage>
        <taxon>Eukaryota</taxon>
        <taxon>Sar</taxon>
        <taxon>Stramenopiles</taxon>
        <taxon>Oomycota</taxon>
        <taxon>Peronosporomycetes</taxon>
        <taxon>Peronosporales</taxon>
        <taxon>Peronosporaceae</taxon>
        <taxon>Phytophthora</taxon>
    </lineage>
</organism>
<gene>
    <name evidence="1" type="ORF">PC113_g17783</name>
    <name evidence="2" type="ORF">PC115_g17280</name>
    <name evidence="3" type="ORF">PC117_g18880</name>
    <name evidence="4" type="ORF">PC129_g13816</name>
</gene>
<evidence type="ECO:0000313" key="4">
    <source>
        <dbReference type="EMBL" id="KAG3215299.1"/>
    </source>
</evidence>
<protein>
    <submittedName>
        <fullName evidence="1">Uncharacterized protein</fullName>
    </submittedName>
</protein>
<comment type="caution">
    <text evidence="1">The sequence shown here is derived from an EMBL/GenBank/DDBJ whole genome shotgun (WGS) entry which is preliminary data.</text>
</comment>
<dbReference type="EMBL" id="RCMG01000789">
    <property type="protein sequence ID" value="KAG2847397.1"/>
    <property type="molecule type" value="Genomic_DNA"/>
</dbReference>
<sequence>MVVTYQLPGRPLRVDAGYETSRRWRRKSQCFHQSLMNLCVEWLGLRRALSRPLKLTWQSFGPLPNLRHRRPLNGYMQFCPPCLVEQAESTGGILWFLS</sequence>
<dbReference type="Proteomes" id="UP000774804">
    <property type="component" value="Unassembled WGS sequence"/>
</dbReference>
<name>A0A8T0YK27_9STRA</name>
<accession>A0A8T0YK27</accession>
<evidence type="ECO:0000313" key="1">
    <source>
        <dbReference type="EMBL" id="KAG2847397.1"/>
    </source>
</evidence>
<dbReference type="EMBL" id="RCMV01000567">
    <property type="protein sequence ID" value="KAG3215299.1"/>
    <property type="molecule type" value="Genomic_DNA"/>
</dbReference>
<dbReference type="Proteomes" id="UP000736787">
    <property type="component" value="Unassembled WGS sequence"/>
</dbReference>
<dbReference type="Proteomes" id="UP000760860">
    <property type="component" value="Unassembled WGS sequence"/>
</dbReference>
<evidence type="ECO:0000313" key="5">
    <source>
        <dbReference type="Proteomes" id="UP000735874"/>
    </source>
</evidence>
<dbReference type="EMBL" id="RCMI01000808">
    <property type="protein sequence ID" value="KAG2897202.1"/>
    <property type="molecule type" value="Genomic_DNA"/>
</dbReference>
<proteinExistence type="predicted"/>
<evidence type="ECO:0000313" key="3">
    <source>
        <dbReference type="EMBL" id="KAG2912492.1"/>
    </source>
</evidence>
<evidence type="ECO:0000313" key="2">
    <source>
        <dbReference type="EMBL" id="KAG2897202.1"/>
    </source>
</evidence>